<gene>
    <name evidence="6" type="ORF">N656DRAFT_788095</name>
</gene>
<dbReference type="SMART" id="SM00906">
    <property type="entry name" value="Fungal_trans"/>
    <property type="match status" value="1"/>
</dbReference>
<accession>A0AAN6THP8</accession>
<dbReference type="AlphaFoldDB" id="A0AAN6THP8"/>
<dbReference type="CDD" id="cd12148">
    <property type="entry name" value="fungal_TF_MHR"/>
    <property type="match status" value="1"/>
</dbReference>
<dbReference type="PANTHER" id="PTHR31001:SF85">
    <property type="entry name" value="ZN(II)2CYS6 TRANSCRIPTION FACTOR (EUROFUNG)"/>
    <property type="match status" value="1"/>
</dbReference>
<dbReference type="GO" id="GO:0000981">
    <property type="term" value="F:DNA-binding transcription factor activity, RNA polymerase II-specific"/>
    <property type="evidence" value="ECO:0007669"/>
    <property type="project" value="InterPro"/>
</dbReference>
<dbReference type="GO" id="GO:0005634">
    <property type="term" value="C:nucleus"/>
    <property type="evidence" value="ECO:0007669"/>
    <property type="project" value="UniProtKB-SubCell"/>
</dbReference>
<evidence type="ECO:0000256" key="3">
    <source>
        <dbReference type="ARBA" id="ARBA00023242"/>
    </source>
</evidence>
<dbReference type="GO" id="GO:0006351">
    <property type="term" value="P:DNA-templated transcription"/>
    <property type="evidence" value="ECO:0007669"/>
    <property type="project" value="InterPro"/>
</dbReference>
<comment type="caution">
    <text evidence="6">The sequence shown here is derived from an EMBL/GenBank/DDBJ whole genome shotgun (WGS) entry which is preliminary data.</text>
</comment>
<name>A0AAN6THP8_9PEZI</name>
<feature type="compositionally biased region" description="Polar residues" evidence="4">
    <location>
        <begin position="102"/>
        <end position="113"/>
    </location>
</feature>
<dbReference type="Pfam" id="PF00172">
    <property type="entry name" value="Zn_clus"/>
    <property type="match status" value="1"/>
</dbReference>
<evidence type="ECO:0000313" key="6">
    <source>
        <dbReference type="EMBL" id="KAK4114626.1"/>
    </source>
</evidence>
<dbReference type="InterPro" id="IPR036864">
    <property type="entry name" value="Zn2-C6_fun-type_DNA-bd_sf"/>
</dbReference>
<feature type="region of interest" description="Disordered" evidence="4">
    <location>
        <begin position="91"/>
        <end position="121"/>
    </location>
</feature>
<dbReference type="Pfam" id="PF04082">
    <property type="entry name" value="Fungal_trans"/>
    <property type="match status" value="1"/>
</dbReference>
<feature type="domain" description="Zn(2)-C6 fungal-type" evidence="5">
    <location>
        <begin position="32"/>
        <end position="60"/>
    </location>
</feature>
<dbReference type="InterPro" id="IPR007219">
    <property type="entry name" value="XnlR_reg_dom"/>
</dbReference>
<protein>
    <recommendedName>
        <fullName evidence="5">Zn(2)-C6 fungal-type domain-containing protein</fullName>
    </recommendedName>
</protein>
<keyword evidence="7" id="KW-1185">Reference proteome</keyword>
<dbReference type="SMART" id="SM00066">
    <property type="entry name" value="GAL4"/>
    <property type="match status" value="1"/>
</dbReference>
<evidence type="ECO:0000256" key="2">
    <source>
        <dbReference type="ARBA" id="ARBA00022723"/>
    </source>
</evidence>
<dbReference type="Gene3D" id="4.10.240.10">
    <property type="entry name" value="Zn(2)-C6 fungal-type DNA-binding domain"/>
    <property type="match status" value="1"/>
</dbReference>
<feature type="region of interest" description="Disordered" evidence="4">
    <location>
        <begin position="1"/>
        <end position="23"/>
    </location>
</feature>
<keyword evidence="3" id="KW-0539">Nucleus</keyword>
<evidence type="ECO:0000313" key="7">
    <source>
        <dbReference type="Proteomes" id="UP001302812"/>
    </source>
</evidence>
<dbReference type="PANTHER" id="PTHR31001">
    <property type="entry name" value="UNCHARACTERIZED TRANSCRIPTIONAL REGULATORY PROTEIN"/>
    <property type="match status" value="1"/>
</dbReference>
<proteinExistence type="predicted"/>
<reference evidence="6" key="1">
    <citation type="journal article" date="2023" name="Mol. Phylogenet. Evol.">
        <title>Genome-scale phylogeny and comparative genomics of the fungal order Sordariales.</title>
        <authorList>
            <person name="Hensen N."/>
            <person name="Bonometti L."/>
            <person name="Westerberg I."/>
            <person name="Brannstrom I.O."/>
            <person name="Guillou S."/>
            <person name="Cros-Aarteil S."/>
            <person name="Calhoun S."/>
            <person name="Haridas S."/>
            <person name="Kuo A."/>
            <person name="Mondo S."/>
            <person name="Pangilinan J."/>
            <person name="Riley R."/>
            <person name="LaButti K."/>
            <person name="Andreopoulos B."/>
            <person name="Lipzen A."/>
            <person name="Chen C."/>
            <person name="Yan M."/>
            <person name="Daum C."/>
            <person name="Ng V."/>
            <person name="Clum A."/>
            <person name="Steindorff A."/>
            <person name="Ohm R.A."/>
            <person name="Martin F."/>
            <person name="Silar P."/>
            <person name="Natvig D.O."/>
            <person name="Lalanne C."/>
            <person name="Gautier V."/>
            <person name="Ament-Velasquez S.L."/>
            <person name="Kruys A."/>
            <person name="Hutchinson M.I."/>
            <person name="Powell A.J."/>
            <person name="Barry K."/>
            <person name="Miller A.N."/>
            <person name="Grigoriev I.V."/>
            <person name="Debuchy R."/>
            <person name="Gladieux P."/>
            <person name="Hiltunen Thoren M."/>
            <person name="Johannesson H."/>
        </authorList>
    </citation>
    <scope>NUCLEOTIDE SEQUENCE</scope>
    <source>
        <strain evidence="6">CBS 508.74</strain>
    </source>
</reference>
<evidence type="ECO:0000256" key="1">
    <source>
        <dbReference type="ARBA" id="ARBA00004123"/>
    </source>
</evidence>
<dbReference type="GO" id="GO:0003677">
    <property type="term" value="F:DNA binding"/>
    <property type="evidence" value="ECO:0007669"/>
    <property type="project" value="InterPro"/>
</dbReference>
<reference evidence="6" key="2">
    <citation type="submission" date="2023-05" db="EMBL/GenBank/DDBJ databases">
        <authorList>
            <consortium name="Lawrence Berkeley National Laboratory"/>
            <person name="Steindorff A."/>
            <person name="Hensen N."/>
            <person name="Bonometti L."/>
            <person name="Westerberg I."/>
            <person name="Brannstrom I.O."/>
            <person name="Guillou S."/>
            <person name="Cros-Aarteil S."/>
            <person name="Calhoun S."/>
            <person name="Haridas S."/>
            <person name="Kuo A."/>
            <person name="Mondo S."/>
            <person name="Pangilinan J."/>
            <person name="Riley R."/>
            <person name="Labutti K."/>
            <person name="Andreopoulos B."/>
            <person name="Lipzen A."/>
            <person name="Chen C."/>
            <person name="Yanf M."/>
            <person name="Daum C."/>
            <person name="Ng V."/>
            <person name="Clum A."/>
            <person name="Ohm R."/>
            <person name="Martin F."/>
            <person name="Silar P."/>
            <person name="Natvig D."/>
            <person name="Lalanne C."/>
            <person name="Gautier V."/>
            <person name="Ament-Velasquez S.L."/>
            <person name="Kruys A."/>
            <person name="Hutchinson M.I."/>
            <person name="Powell A.J."/>
            <person name="Barry K."/>
            <person name="Miller A.N."/>
            <person name="Grigoriev I.V."/>
            <person name="Debuchy R."/>
            <person name="Gladieux P."/>
            <person name="Thoren M.H."/>
            <person name="Johannesson H."/>
        </authorList>
    </citation>
    <scope>NUCLEOTIDE SEQUENCE</scope>
    <source>
        <strain evidence="6">CBS 508.74</strain>
    </source>
</reference>
<comment type="subcellular location">
    <subcellularLocation>
        <location evidence="1">Nucleus</location>
    </subcellularLocation>
</comment>
<dbReference type="GO" id="GO:0008270">
    <property type="term" value="F:zinc ion binding"/>
    <property type="evidence" value="ECO:0007669"/>
    <property type="project" value="InterPro"/>
</dbReference>
<dbReference type="InterPro" id="IPR050613">
    <property type="entry name" value="Sec_Metabolite_Reg"/>
</dbReference>
<dbReference type="InterPro" id="IPR001138">
    <property type="entry name" value="Zn2Cys6_DnaBD"/>
</dbReference>
<dbReference type="PROSITE" id="PS50048">
    <property type="entry name" value="ZN2_CY6_FUNGAL_2"/>
    <property type="match status" value="1"/>
</dbReference>
<dbReference type="SUPFAM" id="SSF57701">
    <property type="entry name" value="Zn2/Cys6 DNA-binding domain"/>
    <property type="match status" value="1"/>
</dbReference>
<dbReference type="CDD" id="cd00067">
    <property type="entry name" value="GAL4"/>
    <property type="match status" value="1"/>
</dbReference>
<dbReference type="Proteomes" id="UP001302812">
    <property type="component" value="Unassembled WGS sequence"/>
</dbReference>
<evidence type="ECO:0000256" key="4">
    <source>
        <dbReference type="SAM" id="MobiDB-lite"/>
    </source>
</evidence>
<sequence>MASTPTPSSHASAPVSVSDVPAVSSKPPRILACVLCQHRKIKCDRSFPCANCLKANVKCTPSTPAPARKRRRPNQDLQERLAKCEELLKEYAAEKPPERATTPRSSNLPTQDEPSPEWQPTGKLVSEHGRMAFMNSPLLATVYEELRAMREIVDTPDEDSNSETATPDVHGALLLGADTPSSKEEVLWPDPIQVLRLWQVFLDRVNPLTKIIHVPSLWPHVAEAANNSCNIPKNVEALLYAIFLMAVVSLTPDECREQLGQSREEALQRYSLGAQQSLYRMKFLKCLDLTTLQAYVLYLMSLHGRYNRHVVWILNGVALRIGQKMGLHRDGETLGLSPFESEMRRRLWWQILIMDTKTAVLSGLSPTVLARDCHTKAPRNVNDGDIFPAATEPFKDREGPTEMIFCLLNYRVAKFIIETPGVETMVMVMEGGSDDPDGGPTEEQLSGYRRSFEKLGKELLEILDKYCDPRAGPVHEMAIRMRQHLLDMINEILTPARLRPEWGSEMKTAKDNTFMVAIRTLEHEEKHYISAKDKGFAWYMHIHFQLDVFLYVAGQLCHRTEGSLVSRAWRQVEVVYTFHPELFDVTNKMHAGLAVFILKAWKRREETIFVRTGQLPEMPSYVGKLRSCMPNDDYKTEPTPPNPYTPSSLAETLTIPPENPLDQFLDYLDPSSLGWDMFGSTPANTGQGMPVFPYGMEPPSGW</sequence>
<dbReference type="RefSeq" id="XP_064672196.1">
    <property type="nucleotide sequence ID" value="XM_064816663.1"/>
</dbReference>
<organism evidence="6 7">
    <name type="scientific">Canariomyces notabilis</name>
    <dbReference type="NCBI Taxonomy" id="2074819"/>
    <lineage>
        <taxon>Eukaryota</taxon>
        <taxon>Fungi</taxon>
        <taxon>Dikarya</taxon>
        <taxon>Ascomycota</taxon>
        <taxon>Pezizomycotina</taxon>
        <taxon>Sordariomycetes</taxon>
        <taxon>Sordariomycetidae</taxon>
        <taxon>Sordariales</taxon>
        <taxon>Chaetomiaceae</taxon>
        <taxon>Canariomyces</taxon>
    </lineage>
</organism>
<dbReference type="GeneID" id="89940788"/>
<evidence type="ECO:0000259" key="5">
    <source>
        <dbReference type="PROSITE" id="PS50048"/>
    </source>
</evidence>
<keyword evidence="2" id="KW-0479">Metal-binding</keyword>
<dbReference type="EMBL" id="MU853336">
    <property type="protein sequence ID" value="KAK4114626.1"/>
    <property type="molecule type" value="Genomic_DNA"/>
</dbReference>